<protein>
    <submittedName>
        <fullName evidence="7">Peroxiredoxin prx3</fullName>
    </submittedName>
</protein>
<dbReference type="InterPro" id="IPR036249">
    <property type="entry name" value="Thioredoxin-like_sf"/>
</dbReference>
<dbReference type="InterPro" id="IPR019479">
    <property type="entry name" value="Peroxiredoxin_C"/>
</dbReference>
<organism evidence="7 8">
    <name type="scientific">Cystoisospora suis</name>
    <dbReference type="NCBI Taxonomy" id="483139"/>
    <lineage>
        <taxon>Eukaryota</taxon>
        <taxon>Sar</taxon>
        <taxon>Alveolata</taxon>
        <taxon>Apicomplexa</taxon>
        <taxon>Conoidasida</taxon>
        <taxon>Coccidia</taxon>
        <taxon>Eucoccidiorida</taxon>
        <taxon>Eimeriorina</taxon>
        <taxon>Sarcocystidae</taxon>
        <taxon>Cystoisospora</taxon>
    </lineage>
</organism>
<dbReference type="PROSITE" id="PS51352">
    <property type="entry name" value="THIOREDOXIN_2"/>
    <property type="match status" value="1"/>
</dbReference>
<dbReference type="InterPro" id="IPR050217">
    <property type="entry name" value="Peroxiredoxin"/>
</dbReference>
<feature type="domain" description="Thioredoxin" evidence="6">
    <location>
        <begin position="95"/>
        <end position="255"/>
    </location>
</feature>
<keyword evidence="3" id="KW-0560">Oxidoreductase</keyword>
<evidence type="ECO:0000313" key="8">
    <source>
        <dbReference type="Proteomes" id="UP000221165"/>
    </source>
</evidence>
<evidence type="ECO:0000256" key="2">
    <source>
        <dbReference type="ARBA" id="ARBA00022490"/>
    </source>
</evidence>
<accession>A0A2C6KLJ4</accession>
<evidence type="ECO:0000259" key="6">
    <source>
        <dbReference type="PROSITE" id="PS51352"/>
    </source>
</evidence>
<dbReference type="SUPFAM" id="SSF52833">
    <property type="entry name" value="Thioredoxin-like"/>
    <property type="match status" value="1"/>
</dbReference>
<dbReference type="AlphaFoldDB" id="A0A2C6KLJ4"/>
<dbReference type="GO" id="GO:0042744">
    <property type="term" value="P:hydrogen peroxide catabolic process"/>
    <property type="evidence" value="ECO:0007669"/>
    <property type="project" value="TreeGrafter"/>
</dbReference>
<dbReference type="InterPro" id="IPR013766">
    <property type="entry name" value="Thioredoxin_domain"/>
</dbReference>
<sequence>MARAPFASALSRVLPVVSRHGGESVTFLSHKSFSSRWISSSSLVTPSSCSIGGRPRLLNGMRSSSSLERLSPTGNVKYFSTSSSSSSSPSLPSRCLVAKSSPDFTADAVFPNGEVGKVTFSEFCKKGDGVLLLFYPLDFTFVCPSELLAFNAAVEEFKELRFHVLGVSVDSVYTHQAWMRTPPSEGGIGPLNFPLVSDLDKSISKKFDVLLNESVALRGLVIADKEGVVRHMTLNDLPLGRSVEEALRVCGMIKEVEKNGGKQVCPANWRKGQKMMKASFEGVKEYLGEKAESFKSHSK</sequence>
<gene>
    <name evidence="7" type="ORF">CSUI_008814</name>
</gene>
<dbReference type="FunFam" id="3.40.30.10:FF:000002">
    <property type="entry name" value="Alkyl hydroperoxide reductase C"/>
    <property type="match status" value="1"/>
</dbReference>
<dbReference type="GO" id="GO:0008379">
    <property type="term" value="F:thioredoxin peroxidase activity"/>
    <property type="evidence" value="ECO:0007669"/>
    <property type="project" value="TreeGrafter"/>
</dbReference>
<dbReference type="Gene3D" id="3.40.30.10">
    <property type="entry name" value="Glutaredoxin"/>
    <property type="match status" value="1"/>
</dbReference>
<dbReference type="GO" id="GO:0045454">
    <property type="term" value="P:cell redox homeostasis"/>
    <property type="evidence" value="ECO:0007669"/>
    <property type="project" value="TreeGrafter"/>
</dbReference>
<dbReference type="PANTHER" id="PTHR10681:SF164">
    <property type="entry name" value="THIOREDOXIN PEROXIDASE 1"/>
    <property type="match status" value="1"/>
</dbReference>
<dbReference type="GO" id="GO:0006979">
    <property type="term" value="P:response to oxidative stress"/>
    <property type="evidence" value="ECO:0007669"/>
    <property type="project" value="TreeGrafter"/>
</dbReference>
<evidence type="ECO:0000256" key="1">
    <source>
        <dbReference type="ARBA" id="ARBA00004496"/>
    </source>
</evidence>
<comment type="subcellular location">
    <subcellularLocation>
        <location evidence="1">Cytoplasm</location>
    </subcellularLocation>
</comment>
<keyword evidence="8" id="KW-1185">Reference proteome</keyword>
<dbReference type="RefSeq" id="XP_067919084.1">
    <property type="nucleotide sequence ID" value="XM_068068938.1"/>
</dbReference>
<dbReference type="Proteomes" id="UP000221165">
    <property type="component" value="Unassembled WGS sequence"/>
</dbReference>
<dbReference type="InterPro" id="IPR000866">
    <property type="entry name" value="AhpC/TSA"/>
</dbReference>
<keyword evidence="4" id="KW-1015">Disulfide bond</keyword>
<dbReference type="Pfam" id="PF00578">
    <property type="entry name" value="AhpC-TSA"/>
    <property type="match status" value="1"/>
</dbReference>
<dbReference type="GO" id="GO:0033554">
    <property type="term" value="P:cellular response to stress"/>
    <property type="evidence" value="ECO:0007669"/>
    <property type="project" value="TreeGrafter"/>
</dbReference>
<name>A0A2C6KLJ4_9APIC</name>
<evidence type="ECO:0000256" key="3">
    <source>
        <dbReference type="ARBA" id="ARBA00023002"/>
    </source>
</evidence>
<keyword evidence="5" id="KW-0676">Redox-active center</keyword>
<proteinExistence type="predicted"/>
<dbReference type="CDD" id="cd03015">
    <property type="entry name" value="PRX_Typ2cys"/>
    <property type="match status" value="1"/>
</dbReference>
<keyword evidence="2" id="KW-0963">Cytoplasm</keyword>
<dbReference type="GO" id="GO:0005829">
    <property type="term" value="C:cytosol"/>
    <property type="evidence" value="ECO:0007669"/>
    <property type="project" value="TreeGrafter"/>
</dbReference>
<evidence type="ECO:0000313" key="7">
    <source>
        <dbReference type="EMBL" id="PHJ17362.1"/>
    </source>
</evidence>
<comment type="caution">
    <text evidence="7">The sequence shown here is derived from an EMBL/GenBank/DDBJ whole genome shotgun (WGS) entry which is preliminary data.</text>
</comment>
<evidence type="ECO:0000256" key="5">
    <source>
        <dbReference type="ARBA" id="ARBA00023284"/>
    </source>
</evidence>
<evidence type="ECO:0000256" key="4">
    <source>
        <dbReference type="ARBA" id="ARBA00023157"/>
    </source>
</evidence>
<dbReference type="GeneID" id="94432149"/>
<dbReference type="OrthoDB" id="185659at2759"/>
<dbReference type="VEuPathDB" id="ToxoDB:CSUI_008814"/>
<dbReference type="EMBL" id="MIGC01005047">
    <property type="protein sequence ID" value="PHJ17362.1"/>
    <property type="molecule type" value="Genomic_DNA"/>
</dbReference>
<dbReference type="PANTHER" id="PTHR10681">
    <property type="entry name" value="THIOREDOXIN PEROXIDASE"/>
    <property type="match status" value="1"/>
</dbReference>
<reference evidence="7 8" key="1">
    <citation type="journal article" date="2017" name="Int. J. Parasitol.">
        <title>The genome of the protozoan parasite Cystoisospora suis and a reverse vaccinology approach to identify vaccine candidates.</title>
        <authorList>
            <person name="Palmieri N."/>
            <person name="Shrestha A."/>
            <person name="Ruttkowski B."/>
            <person name="Beck T."/>
            <person name="Vogl C."/>
            <person name="Tomley F."/>
            <person name="Blake D.P."/>
            <person name="Joachim A."/>
        </authorList>
    </citation>
    <scope>NUCLEOTIDE SEQUENCE [LARGE SCALE GENOMIC DNA]</scope>
    <source>
        <strain evidence="7 8">Wien I</strain>
    </source>
</reference>
<dbReference type="Pfam" id="PF10417">
    <property type="entry name" value="1-cysPrx_C"/>
    <property type="match status" value="1"/>
</dbReference>